<dbReference type="Pfam" id="PF01814">
    <property type="entry name" value="Hemerythrin"/>
    <property type="match status" value="1"/>
</dbReference>
<dbReference type="InterPro" id="IPR012312">
    <property type="entry name" value="Hemerythrin-like"/>
</dbReference>
<dbReference type="CDD" id="cd12108">
    <property type="entry name" value="Hr-like"/>
    <property type="match status" value="1"/>
</dbReference>
<dbReference type="AlphaFoldDB" id="A0A6G6WJK3"/>
<proteinExistence type="predicted"/>
<evidence type="ECO:0000313" key="2">
    <source>
        <dbReference type="EMBL" id="QIG45386.1"/>
    </source>
</evidence>
<dbReference type="KEGG" id="nano:G5V58_23885"/>
<protein>
    <submittedName>
        <fullName evidence="2">Hemerythrin domain-containing protein</fullName>
    </submittedName>
</protein>
<organism evidence="2 3">
    <name type="scientific">Nocardioides anomalus</name>
    <dbReference type="NCBI Taxonomy" id="2712223"/>
    <lineage>
        <taxon>Bacteria</taxon>
        <taxon>Bacillati</taxon>
        <taxon>Actinomycetota</taxon>
        <taxon>Actinomycetes</taxon>
        <taxon>Propionibacteriales</taxon>
        <taxon>Nocardioidaceae</taxon>
        <taxon>Nocardioides</taxon>
    </lineage>
</organism>
<keyword evidence="3" id="KW-1185">Reference proteome</keyword>
<evidence type="ECO:0000259" key="1">
    <source>
        <dbReference type="Pfam" id="PF01814"/>
    </source>
</evidence>
<dbReference type="RefSeq" id="WP_165237906.1">
    <property type="nucleotide sequence ID" value="NZ_CP049257.1"/>
</dbReference>
<dbReference type="Proteomes" id="UP000502996">
    <property type="component" value="Chromosome"/>
</dbReference>
<gene>
    <name evidence="2" type="ORF">G5V58_23885</name>
</gene>
<feature type="domain" description="Hemerythrin-like" evidence="1">
    <location>
        <begin position="18"/>
        <end position="142"/>
    </location>
</feature>
<sequence length="235" mass="26499">MTTDPAGPADTRMMGIVHGALRRDLERARLVLEAGDVPDTRRAALAEHLVWAMDFLHHHHQGEDTGLYPMIRRKDPSLAPVLDAMDEEHHAITPAMDEVTAAARAWADDPGRQERVAAAVAALRTVLDPHLRHEEVEMMPLVERTLTHHEHEDWEQTYNVKPKKTTQLAFEGHWIVDNANPEDRSTVLHLVPPVPRFLLVNLMGRPYAQRREALWAGTPAADVPLLTLAELERRG</sequence>
<evidence type="ECO:0000313" key="3">
    <source>
        <dbReference type="Proteomes" id="UP000502996"/>
    </source>
</evidence>
<name>A0A6G6WJK3_9ACTN</name>
<dbReference type="Gene3D" id="1.20.120.520">
    <property type="entry name" value="nmb1532 protein domain like"/>
    <property type="match status" value="1"/>
</dbReference>
<reference evidence="2 3" key="1">
    <citation type="submission" date="2020-02" db="EMBL/GenBank/DDBJ databases">
        <title>Full genome sequence of Nocardioides sp. R-3366.</title>
        <authorList>
            <person name="Im W.-T."/>
        </authorList>
    </citation>
    <scope>NUCLEOTIDE SEQUENCE [LARGE SCALE GENOMIC DNA]</scope>
    <source>
        <strain evidence="2 3">R-3366</strain>
    </source>
</reference>
<accession>A0A6G6WJK3</accession>
<dbReference type="EMBL" id="CP049257">
    <property type="protein sequence ID" value="QIG45386.1"/>
    <property type="molecule type" value="Genomic_DNA"/>
</dbReference>